<keyword evidence="1" id="KW-0472">Membrane</keyword>
<organism evidence="2 3">
    <name type="scientific">Clunio marinus</name>
    <dbReference type="NCBI Taxonomy" id="568069"/>
    <lineage>
        <taxon>Eukaryota</taxon>
        <taxon>Metazoa</taxon>
        <taxon>Ecdysozoa</taxon>
        <taxon>Arthropoda</taxon>
        <taxon>Hexapoda</taxon>
        <taxon>Insecta</taxon>
        <taxon>Pterygota</taxon>
        <taxon>Neoptera</taxon>
        <taxon>Endopterygota</taxon>
        <taxon>Diptera</taxon>
        <taxon>Nematocera</taxon>
        <taxon>Chironomoidea</taxon>
        <taxon>Chironomidae</taxon>
        <taxon>Clunio</taxon>
    </lineage>
</organism>
<dbReference type="Proteomes" id="UP000183832">
    <property type="component" value="Unassembled WGS sequence"/>
</dbReference>
<dbReference type="EMBL" id="CVRI01000074">
    <property type="protein sequence ID" value="CRL07951.1"/>
    <property type="molecule type" value="Genomic_DNA"/>
</dbReference>
<evidence type="ECO:0000313" key="2">
    <source>
        <dbReference type="EMBL" id="CRL07951.1"/>
    </source>
</evidence>
<keyword evidence="1" id="KW-1133">Transmembrane helix</keyword>
<proteinExistence type="predicted"/>
<evidence type="ECO:0000256" key="1">
    <source>
        <dbReference type="SAM" id="Phobius"/>
    </source>
</evidence>
<protein>
    <submittedName>
        <fullName evidence="2">CLUMA_CG021146, isoform A</fullName>
    </submittedName>
</protein>
<dbReference type="AlphaFoldDB" id="A0A1J1J6C3"/>
<keyword evidence="1" id="KW-0812">Transmembrane</keyword>
<accession>A0A1J1J6C3</accession>
<gene>
    <name evidence="2" type="ORF">CLUMA_CG021146</name>
</gene>
<keyword evidence="3" id="KW-1185">Reference proteome</keyword>
<evidence type="ECO:0000313" key="3">
    <source>
        <dbReference type="Proteomes" id="UP000183832"/>
    </source>
</evidence>
<name>A0A1J1J6C3_9DIPT</name>
<reference evidence="2 3" key="1">
    <citation type="submission" date="2015-04" db="EMBL/GenBank/DDBJ databases">
        <authorList>
            <person name="Syromyatnikov M.Y."/>
            <person name="Popov V.N."/>
        </authorList>
    </citation>
    <scope>NUCLEOTIDE SEQUENCE [LARGE SCALE GENOMIC DNA]</scope>
</reference>
<feature type="transmembrane region" description="Helical" evidence="1">
    <location>
        <begin position="46"/>
        <end position="65"/>
    </location>
</feature>
<sequence>MQIALFSFSHAFVFHSTGICLSFNIIQERLRSCKTHNSPVPTLRVKTIVVSILFLFSSFAFYIPLENIKFVASQPKPLKRSEWIFDKITNIAPSVVTLKKTQFHFFYITISRIFMRKKFLVKTNFYANISHKPGQSIEKSIKIKIYSEGVSTR</sequence>